<evidence type="ECO:0000256" key="1">
    <source>
        <dbReference type="ARBA" id="ARBA00023002"/>
    </source>
</evidence>
<sequence>MPGQDVIVIGAGPIGLATAMSLAGEGLGVTVLERDGEDFAAGPDAAARAWREWRRPGVSQFRQPHILLPAGTAVLRARLPRVTAELEESGALRCNIVAGAWGLPEIGGRRPGDERYDTLTARRPVLEAAFAAAAAATPGVSVRRNTEVTGLLTGTERITGRPHVTGVVTRDGEELRASLIVDAGGRNSPVGALLARLGGPPPVSERAEAGFVYYARTFRGADGTPPAQAAWPLVHHETVSTIVIPGDHGTWSLCLVVSGRDHALKALRDTAVWQRAAAVLPELAGRTDGEPITGVQVMAGLHSRIRRTVVEGRPVVTGLLHVGDAWAATDPQFGLGLSMGLAHAASLGDAVAKTGPQDTVELALRFDEITEQTVAPVHRRLREWDRHRFAEIDAAIAGRRYETDDPGWNLTNALDQAKLSDPDVLRAMAGVACMLDTPEHAFAAPGLLDKVGATGGGTAWSRPAPTRAEVLAAVGAA</sequence>
<reference evidence="5 6" key="1">
    <citation type="submission" date="2023-09" db="EMBL/GenBank/DDBJ databases">
        <title>Streptomyces sp. nov.: A antagonism against Alternaria gaisen Producing Streptochlin, Isolated from Tamarix root soil.</title>
        <authorList>
            <person name="Chen Y."/>
        </authorList>
    </citation>
    <scope>NUCLEOTIDE SEQUENCE [LARGE SCALE GENOMIC DNA]</scope>
    <source>
        <strain evidence="5 6">TRM76323</strain>
    </source>
</reference>
<dbReference type="Pfam" id="PF01266">
    <property type="entry name" value="DAO"/>
    <property type="match status" value="1"/>
</dbReference>
<dbReference type="InterPro" id="IPR036188">
    <property type="entry name" value="FAD/NAD-bd_sf"/>
</dbReference>
<keyword evidence="1" id="KW-0560">Oxidoreductase</keyword>
<evidence type="ECO:0000313" key="5">
    <source>
        <dbReference type="EMBL" id="MDT9686627.1"/>
    </source>
</evidence>
<organism evidence="5 6">
    <name type="scientific">Streptomyces tamarix</name>
    <dbReference type="NCBI Taxonomy" id="3078565"/>
    <lineage>
        <taxon>Bacteria</taxon>
        <taxon>Bacillati</taxon>
        <taxon>Actinomycetota</taxon>
        <taxon>Actinomycetes</taxon>
        <taxon>Kitasatosporales</taxon>
        <taxon>Streptomycetaceae</taxon>
        <taxon>Streptomyces</taxon>
    </lineage>
</organism>
<dbReference type="InterPro" id="IPR006076">
    <property type="entry name" value="FAD-dep_OxRdtase"/>
</dbReference>
<accession>A0ABU3QV72</accession>
<dbReference type="InterPro" id="IPR002938">
    <property type="entry name" value="FAD-bd"/>
</dbReference>
<protein>
    <submittedName>
        <fullName evidence="5">FAD-dependent oxidoreductase</fullName>
    </submittedName>
</protein>
<dbReference type="PANTHER" id="PTHR13789:SF309">
    <property type="entry name" value="PUTATIVE (AFU_ORTHOLOGUE AFUA_6G14510)-RELATED"/>
    <property type="match status" value="1"/>
</dbReference>
<dbReference type="InterPro" id="IPR050493">
    <property type="entry name" value="FAD-dep_Monooxygenase_BioMet"/>
</dbReference>
<proteinExistence type="predicted"/>
<evidence type="ECO:0000259" key="4">
    <source>
        <dbReference type="Pfam" id="PF01494"/>
    </source>
</evidence>
<evidence type="ECO:0000259" key="3">
    <source>
        <dbReference type="Pfam" id="PF01266"/>
    </source>
</evidence>
<name>A0ABU3QV72_9ACTN</name>
<evidence type="ECO:0000256" key="2">
    <source>
        <dbReference type="ARBA" id="ARBA00023033"/>
    </source>
</evidence>
<dbReference type="Pfam" id="PF01494">
    <property type="entry name" value="FAD_binding_3"/>
    <property type="match status" value="1"/>
</dbReference>
<keyword evidence="6" id="KW-1185">Reference proteome</keyword>
<comment type="caution">
    <text evidence="5">The sequence shown here is derived from an EMBL/GenBank/DDBJ whole genome shotgun (WGS) entry which is preliminary data.</text>
</comment>
<dbReference type="Proteomes" id="UP001250181">
    <property type="component" value="Unassembled WGS sequence"/>
</dbReference>
<dbReference type="PANTHER" id="PTHR13789">
    <property type="entry name" value="MONOOXYGENASE"/>
    <property type="match status" value="1"/>
</dbReference>
<dbReference type="PRINTS" id="PR00420">
    <property type="entry name" value="RNGMNOXGNASE"/>
</dbReference>
<keyword evidence="2" id="KW-0503">Monooxygenase</keyword>
<evidence type="ECO:0000313" key="6">
    <source>
        <dbReference type="Proteomes" id="UP001250181"/>
    </source>
</evidence>
<feature type="domain" description="FAD-binding" evidence="4">
    <location>
        <begin position="126"/>
        <end position="353"/>
    </location>
</feature>
<dbReference type="SUPFAM" id="SSF51905">
    <property type="entry name" value="FAD/NAD(P)-binding domain"/>
    <property type="match status" value="1"/>
</dbReference>
<gene>
    <name evidence="5" type="ORF">RND61_31875</name>
</gene>
<dbReference type="Gene3D" id="3.50.50.60">
    <property type="entry name" value="FAD/NAD(P)-binding domain"/>
    <property type="match status" value="1"/>
</dbReference>
<dbReference type="RefSeq" id="WP_315881654.1">
    <property type="nucleotide sequence ID" value="NZ_JAWCTQ010000077.1"/>
</dbReference>
<dbReference type="EMBL" id="JAWCTQ010000077">
    <property type="protein sequence ID" value="MDT9686627.1"/>
    <property type="molecule type" value="Genomic_DNA"/>
</dbReference>
<feature type="domain" description="FAD dependent oxidoreductase" evidence="3">
    <location>
        <begin position="5"/>
        <end position="53"/>
    </location>
</feature>